<feature type="domain" description="TSCPD" evidence="6">
    <location>
        <begin position="5"/>
        <end position="77"/>
    </location>
</feature>
<comment type="similarity">
    <text evidence="1">Belongs to the ribonucleoside diphosphate reductase class-2 family.</text>
</comment>
<evidence type="ECO:0000259" key="6">
    <source>
        <dbReference type="Pfam" id="PF12637"/>
    </source>
</evidence>
<reference evidence="7" key="1">
    <citation type="journal article" date="2021" name="PeerJ">
        <title>Extensive microbial diversity within the chicken gut microbiome revealed by metagenomics and culture.</title>
        <authorList>
            <person name="Gilroy R."/>
            <person name="Ravi A."/>
            <person name="Getino M."/>
            <person name="Pursley I."/>
            <person name="Horton D.L."/>
            <person name="Alikhan N.F."/>
            <person name="Baker D."/>
            <person name="Gharbi K."/>
            <person name="Hall N."/>
            <person name="Watson M."/>
            <person name="Adriaenssens E.M."/>
            <person name="Foster-Nyarko E."/>
            <person name="Jarju S."/>
            <person name="Secka A."/>
            <person name="Antonio M."/>
            <person name="Oren A."/>
            <person name="Chaudhuri R.R."/>
            <person name="La Ragione R."/>
            <person name="Hildebrand F."/>
            <person name="Pallen M.J."/>
        </authorList>
    </citation>
    <scope>NUCLEOTIDE SEQUENCE</scope>
    <source>
        <strain evidence="7">CHK188-5543</strain>
    </source>
</reference>
<dbReference type="InterPro" id="IPR023806">
    <property type="entry name" value="CHP03905"/>
</dbReference>
<organism evidence="7 8">
    <name type="scientific">Candidatus Anaerotruncus excrementipullorum</name>
    <dbReference type="NCBI Taxonomy" id="2838465"/>
    <lineage>
        <taxon>Bacteria</taxon>
        <taxon>Bacillati</taxon>
        <taxon>Bacillota</taxon>
        <taxon>Clostridia</taxon>
        <taxon>Eubacteriales</taxon>
        <taxon>Oscillospiraceae</taxon>
        <taxon>Anaerotruncus</taxon>
    </lineage>
</organism>
<dbReference type="EC" id="1.17.4.1" evidence="2"/>
<proteinExistence type="inferred from homology"/>
<evidence type="ECO:0000256" key="2">
    <source>
        <dbReference type="ARBA" id="ARBA00012274"/>
    </source>
</evidence>
<keyword evidence="3" id="KW-0237">DNA synthesis</keyword>
<evidence type="ECO:0000256" key="1">
    <source>
        <dbReference type="ARBA" id="ARBA00007405"/>
    </source>
</evidence>
<name>A0A9D1WSF4_9FIRM</name>
<accession>A0A9D1WSF4</accession>
<dbReference type="NCBIfam" id="TIGR03905">
    <property type="entry name" value="TIGR03905_4_Cys"/>
    <property type="match status" value="1"/>
</dbReference>
<dbReference type="InterPro" id="IPR024434">
    <property type="entry name" value="TSCPD_dom"/>
</dbReference>
<evidence type="ECO:0000256" key="3">
    <source>
        <dbReference type="ARBA" id="ARBA00022634"/>
    </source>
</evidence>
<dbReference type="GO" id="GO:0071897">
    <property type="term" value="P:DNA biosynthetic process"/>
    <property type="evidence" value="ECO:0007669"/>
    <property type="project" value="UniProtKB-KW"/>
</dbReference>
<dbReference type="Pfam" id="PF12637">
    <property type="entry name" value="TSCPD"/>
    <property type="match status" value="1"/>
</dbReference>
<evidence type="ECO:0000256" key="5">
    <source>
        <dbReference type="ARBA" id="ARBA00047754"/>
    </source>
</evidence>
<evidence type="ECO:0000313" key="7">
    <source>
        <dbReference type="EMBL" id="HIX66353.1"/>
    </source>
</evidence>
<dbReference type="EMBL" id="DXES01000187">
    <property type="protein sequence ID" value="HIX66353.1"/>
    <property type="molecule type" value="Genomic_DNA"/>
</dbReference>
<dbReference type="GO" id="GO:0004748">
    <property type="term" value="F:ribonucleoside-diphosphate reductase activity, thioredoxin disulfide as acceptor"/>
    <property type="evidence" value="ECO:0007669"/>
    <property type="project" value="UniProtKB-EC"/>
</dbReference>
<evidence type="ECO:0000313" key="8">
    <source>
        <dbReference type="Proteomes" id="UP000886800"/>
    </source>
</evidence>
<protein>
    <recommendedName>
        <fullName evidence="2">ribonucleoside-diphosphate reductase</fullName>
        <ecNumber evidence="2">1.17.4.1</ecNumber>
    </recommendedName>
</protein>
<sequence length="81" mass="8708">MSFRPRGVCSRMINLDVEDGIIRDLEILGGCPGNLQGICRLAKGRPAREVADLLDGIHCGMKQTSCPDQLAAALKKALQDS</sequence>
<dbReference type="AlphaFoldDB" id="A0A9D1WSF4"/>
<dbReference type="Proteomes" id="UP000886800">
    <property type="component" value="Unassembled WGS sequence"/>
</dbReference>
<evidence type="ECO:0000256" key="4">
    <source>
        <dbReference type="ARBA" id="ARBA00022741"/>
    </source>
</evidence>
<comment type="caution">
    <text evidence="7">The sequence shown here is derived from an EMBL/GenBank/DDBJ whole genome shotgun (WGS) entry which is preliminary data.</text>
</comment>
<comment type="catalytic activity">
    <reaction evidence="5">
        <text>a 2'-deoxyribonucleoside 5'-diphosphate + [thioredoxin]-disulfide + H2O = a ribonucleoside 5'-diphosphate + [thioredoxin]-dithiol</text>
        <dbReference type="Rhea" id="RHEA:23252"/>
        <dbReference type="Rhea" id="RHEA-COMP:10698"/>
        <dbReference type="Rhea" id="RHEA-COMP:10700"/>
        <dbReference type="ChEBI" id="CHEBI:15377"/>
        <dbReference type="ChEBI" id="CHEBI:29950"/>
        <dbReference type="ChEBI" id="CHEBI:50058"/>
        <dbReference type="ChEBI" id="CHEBI:57930"/>
        <dbReference type="ChEBI" id="CHEBI:73316"/>
        <dbReference type="EC" id="1.17.4.1"/>
    </reaction>
</comment>
<gene>
    <name evidence="7" type="ORF">H9736_08910</name>
</gene>
<keyword evidence="4" id="KW-0547">Nucleotide-binding</keyword>
<reference evidence="7" key="2">
    <citation type="submission" date="2021-04" db="EMBL/GenBank/DDBJ databases">
        <authorList>
            <person name="Gilroy R."/>
        </authorList>
    </citation>
    <scope>NUCLEOTIDE SEQUENCE</scope>
    <source>
        <strain evidence="7">CHK188-5543</strain>
    </source>
</reference>
<dbReference type="GO" id="GO:0000166">
    <property type="term" value="F:nucleotide binding"/>
    <property type="evidence" value="ECO:0007669"/>
    <property type="project" value="UniProtKB-KW"/>
</dbReference>